<dbReference type="Pfam" id="PF14897">
    <property type="entry name" value="EpsG"/>
    <property type="match status" value="1"/>
</dbReference>
<feature type="transmembrane region" description="Helical" evidence="1">
    <location>
        <begin position="26"/>
        <end position="44"/>
    </location>
</feature>
<feature type="transmembrane region" description="Helical" evidence="1">
    <location>
        <begin position="303"/>
        <end position="324"/>
    </location>
</feature>
<keyword evidence="1" id="KW-0472">Membrane</keyword>
<organism evidence="2">
    <name type="scientific">Proteus mirabilis</name>
    <dbReference type="NCBI Taxonomy" id="584"/>
    <lineage>
        <taxon>Bacteria</taxon>
        <taxon>Pseudomonadati</taxon>
        <taxon>Pseudomonadota</taxon>
        <taxon>Gammaproteobacteria</taxon>
        <taxon>Enterobacterales</taxon>
        <taxon>Morganellaceae</taxon>
        <taxon>Proteus</taxon>
    </lineage>
</organism>
<feature type="transmembrane region" description="Helical" evidence="1">
    <location>
        <begin position="111"/>
        <end position="132"/>
    </location>
</feature>
<dbReference type="RefSeq" id="WP_036932484.1">
    <property type="nucleotide sequence ID" value="NZ_CAXOJX010000007.1"/>
</dbReference>
<dbReference type="AlphaFoldDB" id="D9YYZ5"/>
<proteinExistence type="predicted"/>
<feature type="transmembrane region" description="Helical" evidence="1">
    <location>
        <begin position="252"/>
        <end position="269"/>
    </location>
</feature>
<gene>
    <name evidence="2" type="primary">wzy</name>
</gene>
<feature type="transmembrane region" description="Helical" evidence="1">
    <location>
        <begin position="275"/>
        <end position="296"/>
    </location>
</feature>
<dbReference type="InterPro" id="IPR049458">
    <property type="entry name" value="EpsG-like"/>
</dbReference>
<evidence type="ECO:0000256" key="1">
    <source>
        <dbReference type="SAM" id="Phobius"/>
    </source>
</evidence>
<dbReference type="EMBL" id="GU254059">
    <property type="protein sequence ID" value="ADL32282.1"/>
    <property type="molecule type" value="Genomic_DNA"/>
</dbReference>
<name>D9YYZ5_PROMI</name>
<feature type="transmembrane region" description="Helical" evidence="1">
    <location>
        <begin position="82"/>
        <end position="99"/>
    </location>
</feature>
<reference evidence="2" key="1">
    <citation type="journal article" date="2010" name="Appl. Environ. Microbiol.">
        <title>Molecular and genetic analyses of the putative Proteus O antigen gene locus.</title>
        <authorList>
            <person name="Wang Q."/>
            <person name="Torzewska A."/>
            <person name="Ruan X."/>
            <person name="Wang X."/>
            <person name="Rozalski A."/>
            <person name="Shao Z."/>
            <person name="Guo X."/>
            <person name="Zhou H."/>
            <person name="Feng L."/>
            <person name="Wang L."/>
        </authorList>
    </citation>
    <scope>NUCLEOTIDE SEQUENCE</scope>
    <source>
        <strain evidence="2">CCUG 4637</strain>
    </source>
</reference>
<keyword evidence="1" id="KW-0812">Transmembrane</keyword>
<sequence>MFYYTLFLLIVLCLLILSNKIKNDFFFYILVIITVLFSGLRYDAGNDFFSYYSMITNVVDINRLELIPRLLIEIAIAFEQPFLFFLLSSTCYIFSIAYFCKKNSQNKELSFLLFILLPLSFLTSFGYIRQYMSIGFYLVALSLFLNKKKKKSFIFMLLAILSHTSSIIFIPLIILHKIISRKKINILITISLIIASYSFSWIIKEYSYLAGNYQHYITGKNVIDAGKKIGYICLLLLIYFYTLSIRIKNKNNIYFFNIFVIFVILYILLMDFGEYVVRISYILFPISYILFSSTLLKNKNLRLLQLLAIILFGLSMFYTTLYLASKNTTRDFLTNYSFIFLKNT</sequence>
<accession>D9YYZ5</accession>
<feature type="transmembrane region" description="Helical" evidence="1">
    <location>
        <begin position="186"/>
        <end position="203"/>
    </location>
</feature>
<feature type="transmembrane region" description="Helical" evidence="1">
    <location>
        <begin position="229"/>
        <end position="245"/>
    </location>
</feature>
<evidence type="ECO:0000313" key="2">
    <source>
        <dbReference type="EMBL" id="ADL32282.1"/>
    </source>
</evidence>
<protein>
    <submittedName>
        <fullName evidence="2">Wzy</fullName>
    </submittedName>
</protein>
<keyword evidence="1" id="KW-1133">Transmembrane helix</keyword>
<feature type="transmembrane region" description="Helical" evidence="1">
    <location>
        <begin position="152"/>
        <end position="174"/>
    </location>
</feature>
<feature type="transmembrane region" description="Helical" evidence="1">
    <location>
        <begin position="6"/>
        <end position="21"/>
    </location>
</feature>